<organism evidence="3 4">
    <name type="scientific">Streptomyces glomeratus</name>
    <dbReference type="NCBI Taxonomy" id="284452"/>
    <lineage>
        <taxon>Bacteria</taxon>
        <taxon>Bacillati</taxon>
        <taxon>Actinomycetota</taxon>
        <taxon>Actinomycetes</taxon>
        <taxon>Kitasatosporales</taxon>
        <taxon>Streptomycetaceae</taxon>
        <taxon>Streptomyces</taxon>
    </lineage>
</organism>
<dbReference type="Proteomes" id="UP001501532">
    <property type="component" value="Unassembled WGS sequence"/>
</dbReference>
<feature type="compositionally biased region" description="Low complexity" evidence="1">
    <location>
        <begin position="331"/>
        <end position="350"/>
    </location>
</feature>
<feature type="compositionally biased region" description="Pro residues" evidence="1">
    <location>
        <begin position="351"/>
        <end position="365"/>
    </location>
</feature>
<feature type="compositionally biased region" description="Basic residues" evidence="1">
    <location>
        <begin position="370"/>
        <end position="380"/>
    </location>
</feature>
<feature type="region of interest" description="Disordered" evidence="1">
    <location>
        <begin position="315"/>
        <end position="386"/>
    </location>
</feature>
<dbReference type="InterPro" id="IPR000772">
    <property type="entry name" value="Ricin_B_lectin"/>
</dbReference>
<dbReference type="SUPFAM" id="SSF50370">
    <property type="entry name" value="Ricin B-like lectins"/>
    <property type="match status" value="1"/>
</dbReference>
<reference evidence="4" key="1">
    <citation type="journal article" date="2019" name="Int. J. Syst. Evol. Microbiol.">
        <title>The Global Catalogue of Microorganisms (GCM) 10K type strain sequencing project: providing services to taxonomists for standard genome sequencing and annotation.</title>
        <authorList>
            <consortium name="The Broad Institute Genomics Platform"/>
            <consortium name="The Broad Institute Genome Sequencing Center for Infectious Disease"/>
            <person name="Wu L."/>
            <person name="Ma J."/>
        </authorList>
    </citation>
    <scope>NUCLEOTIDE SEQUENCE [LARGE SCALE GENOMIC DNA]</scope>
    <source>
        <strain evidence="4">JCM 9091</strain>
    </source>
</reference>
<gene>
    <name evidence="3" type="ORF">GCM10010448_61310</name>
</gene>
<dbReference type="InterPro" id="IPR035992">
    <property type="entry name" value="Ricin_B-like_lectins"/>
</dbReference>
<dbReference type="Pfam" id="PF00652">
    <property type="entry name" value="Ricin_B_lectin"/>
    <property type="match status" value="1"/>
</dbReference>
<evidence type="ECO:0000313" key="3">
    <source>
        <dbReference type="EMBL" id="GAA3070018.1"/>
    </source>
</evidence>
<accession>A0ABP6M073</accession>
<evidence type="ECO:0000313" key="4">
    <source>
        <dbReference type="Proteomes" id="UP001501532"/>
    </source>
</evidence>
<feature type="domain" description="Ricin B lectin" evidence="2">
    <location>
        <begin position="385"/>
        <end position="514"/>
    </location>
</feature>
<proteinExistence type="predicted"/>
<dbReference type="RefSeq" id="WP_234511779.1">
    <property type="nucleotide sequence ID" value="NZ_BAAAUF010000066.1"/>
</dbReference>
<keyword evidence="4" id="KW-1185">Reference proteome</keyword>
<dbReference type="PROSITE" id="PS50231">
    <property type="entry name" value="RICIN_B_LECTIN"/>
    <property type="match status" value="1"/>
</dbReference>
<dbReference type="EMBL" id="BAAAUF010000066">
    <property type="protein sequence ID" value="GAA3070018.1"/>
    <property type="molecule type" value="Genomic_DNA"/>
</dbReference>
<evidence type="ECO:0000259" key="2">
    <source>
        <dbReference type="SMART" id="SM00458"/>
    </source>
</evidence>
<sequence>MARADGTDNDVETTGGVHADASDVRLTELLRADTPGVYPALQELRARHRPSVLEYARVCTTSESAARQLAAQAFTLAAREAARGSDPGVPLRHHLLLLTVRLASSWARDERAGGLDPGLLLVLSRAGAAGPLPPMLAAFRSLPSRTQGLVWYGIVEGEPEDRTAVFLGLSPEDVADRTQRALAALGQASLRARLAASEDPRCGDFRRLIEESVRPDQPRYSTDLNAHMAHCPHCTAAFEELSVLRDQPRAALAEGLLPWRGTAYVTRRAAEPLAGTGAATGSWSHSRRLALASAALGVALVPLLLFLVSSGGSPEHSAPAAATPLNPPPVTVTTTVSAPAPTPSPTSASPSPSPSPSPSSTPSPTPSRTLRPKPTPKRTPSHAPNGTFAQVVNAASGLCLEVGGDFYDGTDVVMVPCTSSSSQRWRVDSERSVLQSSADPDFCLDSRGSVDRGVGVWECSSVYGRNGRNLMFTVDDDGVIRPAIAIETALTANDDGSLSLSPLTGGAEQRWRAGAT</sequence>
<evidence type="ECO:0000256" key="1">
    <source>
        <dbReference type="SAM" id="MobiDB-lite"/>
    </source>
</evidence>
<dbReference type="Gene3D" id="2.80.10.50">
    <property type="match status" value="1"/>
</dbReference>
<name>A0ABP6M073_9ACTN</name>
<protein>
    <recommendedName>
        <fullName evidence="2">Ricin B lectin domain-containing protein</fullName>
    </recommendedName>
</protein>
<feature type="compositionally biased region" description="Low complexity" evidence="1">
    <location>
        <begin position="315"/>
        <end position="324"/>
    </location>
</feature>
<dbReference type="SMART" id="SM00458">
    <property type="entry name" value="RICIN"/>
    <property type="match status" value="1"/>
</dbReference>
<comment type="caution">
    <text evidence="3">The sequence shown here is derived from an EMBL/GenBank/DDBJ whole genome shotgun (WGS) entry which is preliminary data.</text>
</comment>